<dbReference type="RefSeq" id="WP_015098010.1">
    <property type="nucleotide sequence ID" value="NC_019673.1"/>
</dbReference>
<dbReference type="EMBL" id="HE804045">
    <property type="protein sequence ID" value="CCH27896.1"/>
    <property type="molecule type" value="Genomic_DNA"/>
</dbReference>
<evidence type="ECO:0008006" key="3">
    <source>
        <dbReference type="Google" id="ProtNLM"/>
    </source>
</evidence>
<dbReference type="Proteomes" id="UP000006281">
    <property type="component" value="Chromosome"/>
</dbReference>
<dbReference type="OrthoDB" id="4462920at2"/>
<dbReference type="STRING" id="1179773.BN6_05650"/>
<dbReference type="BioCyc" id="SESP1179773:BN6_RS02790-MONOMER"/>
<dbReference type="eggNOG" id="ENOG5033HXT">
    <property type="taxonomic scope" value="Bacteria"/>
</dbReference>
<reference evidence="1 2" key="1">
    <citation type="journal article" date="2012" name="BMC Genomics">
        <title>Complete genome sequence of Saccharothrix espanaensis DSM 44229T and comparison to the other completely sequenced Pseudonocardiaceae.</title>
        <authorList>
            <person name="Strobel T."/>
            <person name="Al-Dilaimi A."/>
            <person name="Blom J."/>
            <person name="Gessner A."/>
            <person name="Kalinowski J."/>
            <person name="Luzhetska M."/>
            <person name="Puhler A."/>
            <person name="Szczepanowski R."/>
            <person name="Bechthold A."/>
            <person name="Ruckert C."/>
        </authorList>
    </citation>
    <scope>NUCLEOTIDE SEQUENCE [LARGE SCALE GENOMIC DNA]</scope>
    <source>
        <strain evidence="2">ATCC 51144 / DSM 44229 / JCM 9112 / NBRC 15066 / NRRL 15764</strain>
    </source>
</reference>
<dbReference type="PATRIC" id="fig|1179773.3.peg.571"/>
<dbReference type="HOGENOM" id="CLU_1642481_0_0_11"/>
<keyword evidence="2" id="KW-1185">Reference proteome</keyword>
<proteinExistence type="predicted"/>
<evidence type="ECO:0000313" key="1">
    <source>
        <dbReference type="EMBL" id="CCH27896.1"/>
    </source>
</evidence>
<accession>K0JQH1</accession>
<sequence>MTAPLPGIGPLHHQHGPDDLSMWTVLEPPRSALYGAPVDAHIMLEGTDDPAGADLEFVAAVLADVDAHIEAALRFAHARLLEDPAFFEWEDAGPHREFDAATFPLGDPQFNFYSDGWLLRFAEGGFPICEPYGLAVSFDRHTPIQVEGLADSEDPEDPGDA</sequence>
<name>K0JQH1_SACES</name>
<gene>
    <name evidence="1" type="ordered locus">BN6_05650</name>
</gene>
<organism evidence="1 2">
    <name type="scientific">Saccharothrix espanaensis (strain ATCC 51144 / DSM 44229 / JCM 9112 / NBRC 15066 / NRRL 15764)</name>
    <dbReference type="NCBI Taxonomy" id="1179773"/>
    <lineage>
        <taxon>Bacteria</taxon>
        <taxon>Bacillati</taxon>
        <taxon>Actinomycetota</taxon>
        <taxon>Actinomycetes</taxon>
        <taxon>Pseudonocardiales</taxon>
        <taxon>Pseudonocardiaceae</taxon>
        <taxon>Saccharothrix</taxon>
    </lineage>
</organism>
<dbReference type="KEGG" id="sesp:BN6_05650"/>
<evidence type="ECO:0000313" key="2">
    <source>
        <dbReference type="Proteomes" id="UP000006281"/>
    </source>
</evidence>
<dbReference type="AlphaFoldDB" id="K0JQH1"/>
<protein>
    <recommendedName>
        <fullName evidence="3">DUF2262 domain-containing protein</fullName>
    </recommendedName>
</protein>